<feature type="region of interest" description="Disordered" evidence="1">
    <location>
        <begin position="241"/>
        <end position="278"/>
    </location>
</feature>
<sequence length="278" mass="30476">MRSIAILAGFAALAADMPIAVHRVPEAHDDDVGTFHHYFDFVFRPSVDMPGPVKQEKSQASIPECSMAARGLGSTTEPYDCQNPDLGRNPEEADQQLNTTPFRSTIEKSNGSLPHKATRAIRSSTNCSLSAITTNHFFRLASAAPVELPDKDSITSQYFQTPTVLAICFVTLLFAVWVSTASRKRWNGCLYVATLGSSIMSIAVLNMGSDAEANQVWVILTSFCLYVAWLRRLSKMTTPRTPEALDIRTTPRPGSAESPEGAVDAENLENPERPDNQR</sequence>
<evidence type="ECO:0000256" key="3">
    <source>
        <dbReference type="SAM" id="SignalP"/>
    </source>
</evidence>
<evidence type="ECO:0000256" key="1">
    <source>
        <dbReference type="SAM" id="MobiDB-lite"/>
    </source>
</evidence>
<reference evidence="4 5" key="1">
    <citation type="journal article" date="2014" name="BMC Genomics">
        <title>Genome sequencing of four Aureobasidium pullulans varieties: biotechnological potential, stress tolerance, and description of new species.</title>
        <authorList>
            <person name="Gostin Ar C."/>
            <person name="Ohm R.A."/>
            <person name="Kogej T."/>
            <person name="Sonjak S."/>
            <person name="Turk M."/>
            <person name="Zajc J."/>
            <person name="Zalar P."/>
            <person name="Grube M."/>
            <person name="Sun H."/>
            <person name="Han J."/>
            <person name="Sharma A."/>
            <person name="Chiniquy J."/>
            <person name="Ngan C.Y."/>
            <person name="Lipzen A."/>
            <person name="Barry K."/>
            <person name="Grigoriev I.V."/>
            <person name="Gunde-Cimerman N."/>
        </authorList>
    </citation>
    <scope>NUCLEOTIDE SEQUENCE [LARGE SCALE GENOMIC DNA]</scope>
    <source>
        <strain evidence="4 5">CBS 147.97</strain>
    </source>
</reference>
<organism evidence="4 5">
    <name type="scientific">Aureobasidium namibiae CBS 147.97</name>
    <dbReference type="NCBI Taxonomy" id="1043004"/>
    <lineage>
        <taxon>Eukaryota</taxon>
        <taxon>Fungi</taxon>
        <taxon>Dikarya</taxon>
        <taxon>Ascomycota</taxon>
        <taxon>Pezizomycotina</taxon>
        <taxon>Dothideomycetes</taxon>
        <taxon>Dothideomycetidae</taxon>
        <taxon>Dothideales</taxon>
        <taxon>Saccotheciaceae</taxon>
        <taxon>Aureobasidium</taxon>
    </lineage>
</organism>
<accession>A0A074WLM3</accession>
<keyword evidence="5" id="KW-1185">Reference proteome</keyword>
<dbReference type="HOGENOM" id="CLU_1001087_0_0_1"/>
<feature type="transmembrane region" description="Helical" evidence="2">
    <location>
        <begin position="158"/>
        <end position="178"/>
    </location>
</feature>
<gene>
    <name evidence="4" type="ORF">M436DRAFT_84239</name>
</gene>
<dbReference type="RefSeq" id="XP_013424963.1">
    <property type="nucleotide sequence ID" value="XM_013569509.1"/>
</dbReference>
<dbReference type="EMBL" id="KL584716">
    <property type="protein sequence ID" value="KEQ70662.1"/>
    <property type="molecule type" value="Genomic_DNA"/>
</dbReference>
<dbReference type="GeneID" id="25417308"/>
<protein>
    <submittedName>
        <fullName evidence="4">Uncharacterized protein</fullName>
    </submittedName>
</protein>
<keyword evidence="3" id="KW-0732">Signal</keyword>
<keyword evidence="2" id="KW-1133">Transmembrane helix</keyword>
<evidence type="ECO:0000256" key="2">
    <source>
        <dbReference type="SAM" id="Phobius"/>
    </source>
</evidence>
<keyword evidence="2" id="KW-0812">Transmembrane</keyword>
<feature type="chain" id="PRO_5001702972" evidence="3">
    <location>
        <begin position="17"/>
        <end position="278"/>
    </location>
</feature>
<dbReference type="Proteomes" id="UP000027730">
    <property type="component" value="Unassembled WGS sequence"/>
</dbReference>
<evidence type="ECO:0000313" key="5">
    <source>
        <dbReference type="Proteomes" id="UP000027730"/>
    </source>
</evidence>
<keyword evidence="2" id="KW-0472">Membrane</keyword>
<name>A0A074WLM3_9PEZI</name>
<feature type="signal peptide" evidence="3">
    <location>
        <begin position="1"/>
        <end position="16"/>
    </location>
</feature>
<feature type="transmembrane region" description="Helical" evidence="2">
    <location>
        <begin position="214"/>
        <end position="230"/>
    </location>
</feature>
<proteinExistence type="predicted"/>
<feature type="transmembrane region" description="Helical" evidence="2">
    <location>
        <begin position="190"/>
        <end position="208"/>
    </location>
</feature>
<evidence type="ECO:0000313" key="4">
    <source>
        <dbReference type="EMBL" id="KEQ70662.1"/>
    </source>
</evidence>
<dbReference type="AlphaFoldDB" id="A0A074WLM3"/>